<gene>
    <name evidence="1" type="ORF">LCPAC201_01220</name>
</gene>
<reference evidence="1" key="1">
    <citation type="journal article" date="2019" name="MBio">
        <title>Virus Genomes from Deep Sea Sediments Expand the Ocean Megavirome and Support Independent Origins of Viral Gigantism.</title>
        <authorList>
            <person name="Backstrom D."/>
            <person name="Yutin N."/>
            <person name="Jorgensen S.L."/>
            <person name="Dharamshi J."/>
            <person name="Homa F."/>
            <person name="Zaremba-Niedwiedzka K."/>
            <person name="Spang A."/>
            <person name="Wolf Y.I."/>
            <person name="Koonin E.V."/>
            <person name="Ettema T.J."/>
        </authorList>
    </citation>
    <scope>NUCLEOTIDE SEQUENCE</scope>
</reference>
<evidence type="ECO:0000313" key="1">
    <source>
        <dbReference type="EMBL" id="QBK90821.1"/>
    </source>
</evidence>
<protein>
    <submittedName>
        <fullName evidence="1">Uncharacterized protein</fullName>
    </submittedName>
</protein>
<accession>A0A481Z7Y4</accession>
<dbReference type="EMBL" id="MK500499">
    <property type="protein sequence ID" value="QBK90821.1"/>
    <property type="molecule type" value="Genomic_DNA"/>
</dbReference>
<sequence length="121" mass="13873">MNWLKGIIGMAPKEPNSGVRINQCHSLSSDHIYYSITLLYTGHRKYLSGEIESFFELTSLKGFNIIKISGQREHQWLTSNQQEIIVNKFPTFLIAREGYPTIVIPENQASQIKELIFKLSS</sequence>
<name>A0A481Z7Y4_9VIRU</name>
<organism evidence="1">
    <name type="scientific">Pithovirus LCPAC201</name>
    <dbReference type="NCBI Taxonomy" id="2506591"/>
    <lineage>
        <taxon>Viruses</taxon>
        <taxon>Pithoviruses</taxon>
    </lineage>
</organism>
<proteinExistence type="predicted"/>